<dbReference type="InterPro" id="IPR050741">
    <property type="entry name" value="Acyl-CoA_dehydrogenase"/>
</dbReference>
<evidence type="ECO:0000256" key="4">
    <source>
        <dbReference type="ARBA" id="ARBA00022827"/>
    </source>
</evidence>
<organism evidence="11 12">
    <name type="scientific">Parafrankia irregularis</name>
    <dbReference type="NCBI Taxonomy" id="795642"/>
    <lineage>
        <taxon>Bacteria</taxon>
        <taxon>Bacillati</taxon>
        <taxon>Actinomycetota</taxon>
        <taxon>Actinomycetes</taxon>
        <taxon>Frankiales</taxon>
        <taxon>Frankiaceae</taxon>
        <taxon>Parafrankia</taxon>
    </lineage>
</organism>
<feature type="compositionally biased region" description="Gly residues" evidence="7">
    <location>
        <begin position="176"/>
        <end position="190"/>
    </location>
</feature>
<evidence type="ECO:0000259" key="8">
    <source>
        <dbReference type="Pfam" id="PF00441"/>
    </source>
</evidence>
<dbReference type="RefSeq" id="WP_091284088.1">
    <property type="nucleotide sequence ID" value="NZ_FAOZ01000031.1"/>
</dbReference>
<dbReference type="GO" id="GO:0050660">
    <property type="term" value="F:flavin adenine dinucleotide binding"/>
    <property type="evidence" value="ECO:0007669"/>
    <property type="project" value="InterPro"/>
</dbReference>
<sequence length="399" mass="41752">MDFGESTELSALREAVAAIMTPYGGTYYTQRATAGVPTDEAWAALAESGFLGVNLPEEYGGGGGGIVELAAVCEEAAAAGCPLLLLLVSAAISGEVISRFGDDDQRRRWLPGLADGSHKIVFAITEPDAGSNTHRLATRAVRDGSDWVLDGQKYYISGFDEAAAVLVVARTDQQGAPGGQERTGGPGDAGGGDRTRLSLFLVPTDAPGLVAHPLPVSAGLPEKQFTLFFDGVRVPADALVGEEGDGFRQVFHGLNPERITGAALCVGIGRNALRRAAEYATSRRVWDTPIGTHQGVSHPLAVARIEVALAGLMTRKAAWQHDNGISAAEASNMAKYAAAEAAVGAVNQAIQTHGGNGMATEFGLVPLWGLARLLRIAPVSREMILNYVAQHSLGLPRSY</sequence>
<dbReference type="GO" id="GO:0005737">
    <property type="term" value="C:cytoplasm"/>
    <property type="evidence" value="ECO:0007669"/>
    <property type="project" value="TreeGrafter"/>
</dbReference>
<keyword evidence="4 6" id="KW-0274">FAD</keyword>
<evidence type="ECO:0000256" key="2">
    <source>
        <dbReference type="ARBA" id="ARBA00009347"/>
    </source>
</evidence>
<dbReference type="Pfam" id="PF02771">
    <property type="entry name" value="Acyl-CoA_dh_N"/>
    <property type="match status" value="1"/>
</dbReference>
<dbReference type="InterPro" id="IPR036250">
    <property type="entry name" value="AcylCo_DH-like_C"/>
</dbReference>
<gene>
    <name evidence="11" type="ORF">Ga0074812_13181</name>
</gene>
<dbReference type="Gene3D" id="2.40.110.10">
    <property type="entry name" value="Butyryl-CoA Dehydrogenase, subunit A, domain 2"/>
    <property type="match status" value="1"/>
</dbReference>
<evidence type="ECO:0000313" key="11">
    <source>
        <dbReference type="EMBL" id="CUU59781.1"/>
    </source>
</evidence>
<dbReference type="InterPro" id="IPR009075">
    <property type="entry name" value="AcylCo_DH/oxidase_C"/>
</dbReference>
<evidence type="ECO:0000259" key="10">
    <source>
        <dbReference type="Pfam" id="PF02771"/>
    </source>
</evidence>
<feature type="domain" description="Acyl-CoA dehydrogenase/oxidase N-terminal" evidence="10">
    <location>
        <begin position="8"/>
        <end position="116"/>
    </location>
</feature>
<keyword evidence="12" id="KW-1185">Reference proteome</keyword>
<dbReference type="FunFam" id="1.20.140.10:FF:000012">
    <property type="entry name" value="Acyl-CoA dehydrogenase fadE12"/>
    <property type="match status" value="1"/>
</dbReference>
<comment type="similarity">
    <text evidence="2 6">Belongs to the acyl-CoA dehydrogenase family.</text>
</comment>
<dbReference type="InterPro" id="IPR006091">
    <property type="entry name" value="Acyl-CoA_Oxase/DH_mid-dom"/>
</dbReference>
<feature type="domain" description="Acyl-CoA dehydrogenase/oxidase C-terminal" evidence="8">
    <location>
        <begin position="244"/>
        <end position="391"/>
    </location>
</feature>
<dbReference type="InterPro" id="IPR009100">
    <property type="entry name" value="AcylCoA_DH/oxidase_NM_dom_sf"/>
</dbReference>
<evidence type="ECO:0000256" key="6">
    <source>
        <dbReference type="RuleBase" id="RU362125"/>
    </source>
</evidence>
<evidence type="ECO:0000256" key="5">
    <source>
        <dbReference type="ARBA" id="ARBA00023002"/>
    </source>
</evidence>
<dbReference type="Pfam" id="PF00441">
    <property type="entry name" value="Acyl-CoA_dh_1"/>
    <property type="match status" value="1"/>
</dbReference>
<dbReference type="SUPFAM" id="SSF47203">
    <property type="entry name" value="Acyl-CoA dehydrogenase C-terminal domain-like"/>
    <property type="match status" value="1"/>
</dbReference>
<comment type="cofactor">
    <cofactor evidence="1 6">
        <name>FAD</name>
        <dbReference type="ChEBI" id="CHEBI:57692"/>
    </cofactor>
</comment>
<dbReference type="GO" id="GO:0003995">
    <property type="term" value="F:acyl-CoA dehydrogenase activity"/>
    <property type="evidence" value="ECO:0007669"/>
    <property type="project" value="TreeGrafter"/>
</dbReference>
<feature type="region of interest" description="Disordered" evidence="7">
    <location>
        <begin position="174"/>
        <end position="193"/>
    </location>
</feature>
<dbReference type="Pfam" id="PF02770">
    <property type="entry name" value="Acyl-CoA_dh_M"/>
    <property type="match status" value="1"/>
</dbReference>
<dbReference type="Gene3D" id="1.20.140.10">
    <property type="entry name" value="Butyryl-CoA Dehydrogenase, subunit A, domain 3"/>
    <property type="match status" value="1"/>
</dbReference>
<name>A0A0S4QVX9_9ACTN</name>
<protein>
    <submittedName>
        <fullName evidence="11">Acyl-CoA dehydrogenase</fullName>
    </submittedName>
</protein>
<evidence type="ECO:0000256" key="3">
    <source>
        <dbReference type="ARBA" id="ARBA00022630"/>
    </source>
</evidence>
<dbReference type="PANTHER" id="PTHR48083:SF1">
    <property type="entry name" value="DEHYDROGENASE, PUTATIVE (AFU_ORTHOLOGUE AFUA_7G06510)-RELATED"/>
    <property type="match status" value="1"/>
</dbReference>
<accession>A0A0S4QVX9</accession>
<dbReference type="CDD" id="cd00567">
    <property type="entry name" value="ACAD"/>
    <property type="match status" value="1"/>
</dbReference>
<evidence type="ECO:0000259" key="9">
    <source>
        <dbReference type="Pfam" id="PF02770"/>
    </source>
</evidence>
<dbReference type="Proteomes" id="UP000198802">
    <property type="component" value="Unassembled WGS sequence"/>
</dbReference>
<dbReference type="SUPFAM" id="SSF56645">
    <property type="entry name" value="Acyl-CoA dehydrogenase NM domain-like"/>
    <property type="match status" value="1"/>
</dbReference>
<evidence type="ECO:0000256" key="7">
    <source>
        <dbReference type="SAM" id="MobiDB-lite"/>
    </source>
</evidence>
<evidence type="ECO:0000256" key="1">
    <source>
        <dbReference type="ARBA" id="ARBA00001974"/>
    </source>
</evidence>
<dbReference type="InterPro" id="IPR013786">
    <property type="entry name" value="AcylCoA_DH/ox_N"/>
</dbReference>
<feature type="domain" description="Acyl-CoA oxidase/dehydrogenase middle" evidence="9">
    <location>
        <begin position="122"/>
        <end position="229"/>
    </location>
</feature>
<evidence type="ECO:0000313" key="12">
    <source>
        <dbReference type="Proteomes" id="UP000198802"/>
    </source>
</evidence>
<dbReference type="Gene3D" id="1.10.540.10">
    <property type="entry name" value="Acyl-CoA dehydrogenase/oxidase, N-terminal domain"/>
    <property type="match status" value="1"/>
</dbReference>
<dbReference type="GO" id="GO:0033539">
    <property type="term" value="P:fatty acid beta-oxidation using acyl-CoA dehydrogenase"/>
    <property type="evidence" value="ECO:0007669"/>
    <property type="project" value="TreeGrafter"/>
</dbReference>
<dbReference type="PANTHER" id="PTHR48083">
    <property type="entry name" value="MEDIUM-CHAIN SPECIFIC ACYL-COA DEHYDROGENASE, MITOCHONDRIAL-RELATED"/>
    <property type="match status" value="1"/>
</dbReference>
<dbReference type="InterPro" id="IPR046373">
    <property type="entry name" value="Acyl-CoA_Oxase/DH_mid-dom_sf"/>
</dbReference>
<proteinExistence type="inferred from homology"/>
<reference evidence="12" key="1">
    <citation type="submission" date="2015-11" db="EMBL/GenBank/DDBJ databases">
        <authorList>
            <person name="Varghese N."/>
        </authorList>
    </citation>
    <scope>NUCLEOTIDE SEQUENCE [LARGE SCALE GENOMIC DNA]</scope>
    <source>
        <strain evidence="12">DSM 45899</strain>
    </source>
</reference>
<dbReference type="InterPro" id="IPR037069">
    <property type="entry name" value="AcylCoA_DH/ox_N_sf"/>
</dbReference>
<dbReference type="AlphaFoldDB" id="A0A0S4QVX9"/>
<dbReference type="EMBL" id="FAOZ01000031">
    <property type="protein sequence ID" value="CUU59781.1"/>
    <property type="molecule type" value="Genomic_DNA"/>
</dbReference>
<keyword evidence="3 6" id="KW-0285">Flavoprotein</keyword>
<keyword evidence="5 6" id="KW-0560">Oxidoreductase</keyword>